<dbReference type="InterPro" id="IPR019757">
    <property type="entry name" value="Pept_S26A_signal_pept_1_Lys-AS"/>
</dbReference>
<protein>
    <recommendedName>
        <fullName evidence="10">Peptidase S26 domain-containing protein</fullName>
    </recommendedName>
</protein>
<proteinExistence type="inferred from homology"/>
<comment type="function">
    <text evidence="7">Catalyzes the removal of transit peptides required for the targeting of proteins from the mitochondrial matrix, across the inner membrane, into the inter-membrane space.</text>
</comment>
<dbReference type="InterPro" id="IPR052064">
    <property type="entry name" value="Mito_IMP1_subunit"/>
</dbReference>
<dbReference type="PANTHER" id="PTHR12383:SF30">
    <property type="entry name" value="MITOCHONDRIAL INNER MEMBRANE PROTEASE SUBUNIT 1-LIKE"/>
    <property type="match status" value="1"/>
</dbReference>
<dbReference type="GO" id="GO:0042720">
    <property type="term" value="C:mitochondrial inner membrane peptidase complex"/>
    <property type="evidence" value="ECO:0007669"/>
    <property type="project" value="TreeGrafter"/>
</dbReference>
<gene>
    <name evidence="11" type="ORF">CQW23_04169</name>
</gene>
<dbReference type="PANTHER" id="PTHR12383">
    <property type="entry name" value="PROTEASE FAMILY S26 MITOCHONDRIAL INNER MEMBRANE PROTEASE-RELATED"/>
    <property type="match status" value="1"/>
</dbReference>
<evidence type="ECO:0000313" key="11">
    <source>
        <dbReference type="EMBL" id="PHT55683.1"/>
    </source>
</evidence>
<dbReference type="GO" id="GO:0006465">
    <property type="term" value="P:signal peptide processing"/>
    <property type="evidence" value="ECO:0007669"/>
    <property type="project" value="InterPro"/>
</dbReference>
<name>A0A2G2XDW0_CAPBA</name>
<feature type="active site" evidence="9">
    <location>
        <position position="47"/>
    </location>
</feature>
<keyword evidence="2" id="KW-0999">Mitochondrion inner membrane</keyword>
<evidence type="ECO:0000256" key="6">
    <source>
        <dbReference type="ARBA" id="ARBA00038445"/>
    </source>
</evidence>
<evidence type="ECO:0000256" key="8">
    <source>
        <dbReference type="ARBA" id="ARBA00064368"/>
    </source>
</evidence>
<comment type="subcellular location">
    <subcellularLocation>
        <location evidence="1">Mitochondrion inner membrane</location>
    </subcellularLocation>
</comment>
<dbReference type="InterPro" id="IPR019533">
    <property type="entry name" value="Peptidase_S26"/>
</dbReference>
<comment type="caution">
    <text evidence="11">The sequence shown here is derived from an EMBL/GenBank/DDBJ whole genome shotgun (WGS) entry which is preliminary data.</text>
</comment>
<keyword evidence="4" id="KW-0496">Mitochondrion</keyword>
<feature type="active site" evidence="9">
    <location>
        <position position="91"/>
    </location>
</feature>
<evidence type="ECO:0000313" key="12">
    <source>
        <dbReference type="Proteomes" id="UP000224567"/>
    </source>
</evidence>
<dbReference type="CDD" id="cd06530">
    <property type="entry name" value="S26_SPase_I"/>
    <property type="match status" value="1"/>
</dbReference>
<dbReference type="GO" id="GO:0006627">
    <property type="term" value="P:protein processing involved in protein targeting to mitochondrion"/>
    <property type="evidence" value="ECO:0007669"/>
    <property type="project" value="TreeGrafter"/>
</dbReference>
<evidence type="ECO:0000256" key="7">
    <source>
        <dbReference type="ARBA" id="ARBA00054895"/>
    </source>
</evidence>
<dbReference type="Pfam" id="PF10502">
    <property type="entry name" value="Peptidase_S26"/>
    <property type="match status" value="2"/>
</dbReference>
<evidence type="ECO:0000256" key="1">
    <source>
        <dbReference type="ARBA" id="ARBA00004273"/>
    </source>
</evidence>
<comment type="similarity">
    <text evidence="6">Belongs to the peptidase S26 family. IMP1 subfamily.</text>
</comment>
<evidence type="ECO:0000256" key="9">
    <source>
        <dbReference type="PIRSR" id="PIRSR600223-1"/>
    </source>
</evidence>
<keyword evidence="12" id="KW-1185">Reference proteome</keyword>
<dbReference type="STRING" id="33114.A0A2G2XDW0"/>
<evidence type="ECO:0000256" key="3">
    <source>
        <dbReference type="ARBA" id="ARBA00022801"/>
    </source>
</evidence>
<sequence length="195" mass="22034">MGLGNLKQLAPFIKEAFQHTLLVAKYLCGIHVTNTYLCTFALTQGPSMLPTFSLTGDLILAEKLSTRFEKMQQGDVVLVRSPENPRKIVVKRLMGMGGDTVKYAAGPGNNDKKDTIVVPDGHVWIEGDNKFNTNDSKKFGPVPYGLVQGRVFWIIWRILFTSMIVKQFIEDENLWAVLLLNFKWKDKMPELLIFG</sequence>
<dbReference type="InterPro" id="IPR036286">
    <property type="entry name" value="LexA/Signal_pep-like_sf"/>
</dbReference>
<dbReference type="SUPFAM" id="SSF51306">
    <property type="entry name" value="LexA/Signal peptidase"/>
    <property type="match status" value="1"/>
</dbReference>
<keyword evidence="3" id="KW-0378">Hydrolase</keyword>
<dbReference type="AlphaFoldDB" id="A0A2G2XDW0"/>
<dbReference type="PROSITE" id="PS00760">
    <property type="entry name" value="SPASE_I_2"/>
    <property type="match status" value="1"/>
</dbReference>
<dbReference type="Proteomes" id="UP000224567">
    <property type="component" value="Unassembled WGS sequence"/>
</dbReference>
<keyword evidence="5" id="KW-0472">Membrane</keyword>
<evidence type="ECO:0000256" key="2">
    <source>
        <dbReference type="ARBA" id="ARBA00022792"/>
    </source>
</evidence>
<evidence type="ECO:0000256" key="5">
    <source>
        <dbReference type="ARBA" id="ARBA00023136"/>
    </source>
</evidence>
<dbReference type="OrthoDB" id="308440at2759"/>
<feature type="domain" description="Peptidase S26" evidence="10">
    <location>
        <begin position="114"/>
        <end position="156"/>
    </location>
</feature>
<reference evidence="11 12" key="1">
    <citation type="journal article" date="2017" name="Genome Biol.">
        <title>New reference genome sequences of hot pepper reveal the massive evolution of plant disease-resistance genes by retroduplication.</title>
        <authorList>
            <person name="Kim S."/>
            <person name="Park J."/>
            <person name="Yeom S.I."/>
            <person name="Kim Y.M."/>
            <person name="Seo E."/>
            <person name="Kim K.T."/>
            <person name="Kim M.S."/>
            <person name="Lee J.M."/>
            <person name="Cheong K."/>
            <person name="Shin H.S."/>
            <person name="Kim S.B."/>
            <person name="Han K."/>
            <person name="Lee J."/>
            <person name="Park M."/>
            <person name="Lee H.A."/>
            <person name="Lee H.Y."/>
            <person name="Lee Y."/>
            <person name="Oh S."/>
            <person name="Lee J.H."/>
            <person name="Choi E."/>
            <person name="Choi E."/>
            <person name="Lee S.E."/>
            <person name="Jeon J."/>
            <person name="Kim H."/>
            <person name="Choi G."/>
            <person name="Song H."/>
            <person name="Lee J."/>
            <person name="Lee S.C."/>
            <person name="Kwon J.K."/>
            <person name="Lee H.Y."/>
            <person name="Koo N."/>
            <person name="Hong Y."/>
            <person name="Kim R.W."/>
            <person name="Kang W.H."/>
            <person name="Huh J.H."/>
            <person name="Kang B.C."/>
            <person name="Yang T.J."/>
            <person name="Lee Y.H."/>
            <person name="Bennetzen J.L."/>
            <person name="Choi D."/>
        </authorList>
    </citation>
    <scope>NUCLEOTIDE SEQUENCE [LARGE SCALE GENOMIC DNA]</scope>
    <source>
        <strain evidence="12">cv. PBC81</strain>
    </source>
</reference>
<dbReference type="EMBL" id="MLFT02000002">
    <property type="protein sequence ID" value="PHT55683.1"/>
    <property type="molecule type" value="Genomic_DNA"/>
</dbReference>
<organism evidence="11 12">
    <name type="scientific">Capsicum baccatum</name>
    <name type="common">Peruvian pepper</name>
    <dbReference type="NCBI Taxonomy" id="33114"/>
    <lineage>
        <taxon>Eukaryota</taxon>
        <taxon>Viridiplantae</taxon>
        <taxon>Streptophyta</taxon>
        <taxon>Embryophyta</taxon>
        <taxon>Tracheophyta</taxon>
        <taxon>Spermatophyta</taxon>
        <taxon>Magnoliopsida</taxon>
        <taxon>eudicotyledons</taxon>
        <taxon>Gunneridae</taxon>
        <taxon>Pentapetalae</taxon>
        <taxon>asterids</taxon>
        <taxon>lamiids</taxon>
        <taxon>Solanales</taxon>
        <taxon>Solanaceae</taxon>
        <taxon>Solanoideae</taxon>
        <taxon>Capsiceae</taxon>
        <taxon>Capsicum</taxon>
    </lineage>
</organism>
<dbReference type="PRINTS" id="PR00727">
    <property type="entry name" value="LEADERPTASE"/>
</dbReference>
<dbReference type="NCBIfam" id="TIGR02227">
    <property type="entry name" value="sigpep_I_bact"/>
    <property type="match status" value="1"/>
</dbReference>
<evidence type="ECO:0000256" key="4">
    <source>
        <dbReference type="ARBA" id="ARBA00023128"/>
    </source>
</evidence>
<comment type="subunit">
    <text evidence="8">Heterodimer of 2 subunits, IMP1A/B and IMP12.</text>
</comment>
<dbReference type="GO" id="GO:0004252">
    <property type="term" value="F:serine-type endopeptidase activity"/>
    <property type="evidence" value="ECO:0007669"/>
    <property type="project" value="InterPro"/>
</dbReference>
<feature type="domain" description="Peptidase S26" evidence="10">
    <location>
        <begin position="26"/>
        <end position="105"/>
    </location>
</feature>
<dbReference type="Gene3D" id="2.10.109.10">
    <property type="entry name" value="Umud Fragment, subunit A"/>
    <property type="match status" value="1"/>
</dbReference>
<accession>A0A2G2XDW0</accession>
<dbReference type="FunFam" id="2.10.109.10:FF:000014">
    <property type="entry name" value="Inner membrane protease subunit 1"/>
    <property type="match status" value="1"/>
</dbReference>
<evidence type="ECO:0000259" key="10">
    <source>
        <dbReference type="Pfam" id="PF10502"/>
    </source>
</evidence>
<reference evidence="12" key="2">
    <citation type="journal article" date="2017" name="J. Anim. Genet.">
        <title>Multiple reference genome sequences of hot pepper reveal the massive evolution of plant disease resistance genes by retroduplication.</title>
        <authorList>
            <person name="Kim S."/>
            <person name="Park J."/>
            <person name="Yeom S.-I."/>
            <person name="Kim Y.-M."/>
            <person name="Seo E."/>
            <person name="Kim K.-T."/>
            <person name="Kim M.-S."/>
            <person name="Lee J.M."/>
            <person name="Cheong K."/>
            <person name="Shin H.-S."/>
            <person name="Kim S.-B."/>
            <person name="Han K."/>
            <person name="Lee J."/>
            <person name="Park M."/>
            <person name="Lee H.-A."/>
            <person name="Lee H.-Y."/>
            <person name="Lee Y."/>
            <person name="Oh S."/>
            <person name="Lee J.H."/>
            <person name="Choi E."/>
            <person name="Choi E."/>
            <person name="Lee S.E."/>
            <person name="Jeon J."/>
            <person name="Kim H."/>
            <person name="Choi G."/>
            <person name="Song H."/>
            <person name="Lee J."/>
            <person name="Lee S.-C."/>
            <person name="Kwon J.-K."/>
            <person name="Lee H.-Y."/>
            <person name="Koo N."/>
            <person name="Hong Y."/>
            <person name="Kim R.W."/>
            <person name="Kang W.-H."/>
            <person name="Huh J.H."/>
            <person name="Kang B.-C."/>
            <person name="Yang T.-J."/>
            <person name="Lee Y.-H."/>
            <person name="Bennetzen J.L."/>
            <person name="Choi D."/>
        </authorList>
    </citation>
    <scope>NUCLEOTIDE SEQUENCE [LARGE SCALE GENOMIC DNA]</scope>
    <source>
        <strain evidence="12">cv. PBC81</strain>
    </source>
</reference>
<dbReference type="InterPro" id="IPR000223">
    <property type="entry name" value="Pept_S26A_signal_pept_1"/>
</dbReference>